<accession>A0A1C7LQG0</accession>
<dbReference type="InterPro" id="IPR000425">
    <property type="entry name" value="MIP"/>
</dbReference>
<name>A0A1C7LQG0_GRIFR</name>
<dbReference type="Proteomes" id="UP000092993">
    <property type="component" value="Unassembled WGS sequence"/>
</dbReference>
<comment type="caution">
    <text evidence="10">The sequence shown here is derived from an EMBL/GenBank/DDBJ whole genome shotgun (WGS) entry which is preliminary data.</text>
</comment>
<dbReference type="GO" id="GO:0005886">
    <property type="term" value="C:plasma membrane"/>
    <property type="evidence" value="ECO:0007669"/>
    <property type="project" value="TreeGrafter"/>
</dbReference>
<dbReference type="Gene3D" id="1.20.1080.10">
    <property type="entry name" value="Glycerol uptake facilitator protein"/>
    <property type="match status" value="1"/>
</dbReference>
<keyword evidence="4 9" id="KW-0812">Transmembrane</keyword>
<evidence type="ECO:0000256" key="8">
    <source>
        <dbReference type="SAM" id="MobiDB-lite"/>
    </source>
</evidence>
<keyword evidence="7 9" id="KW-0472">Membrane</keyword>
<dbReference type="InterPro" id="IPR023271">
    <property type="entry name" value="Aquaporin-like"/>
</dbReference>
<evidence type="ECO:0000256" key="7">
    <source>
        <dbReference type="ARBA" id="ARBA00023136"/>
    </source>
</evidence>
<evidence type="ECO:0000256" key="9">
    <source>
        <dbReference type="SAM" id="Phobius"/>
    </source>
</evidence>
<comment type="subcellular location">
    <subcellularLocation>
        <location evidence="1">Membrane</location>
        <topology evidence="1">Multi-pass membrane protein</topology>
    </subcellularLocation>
</comment>
<dbReference type="OMA" id="AVYELIM"/>
<evidence type="ECO:0000256" key="6">
    <source>
        <dbReference type="ARBA" id="ARBA00022989"/>
    </source>
</evidence>
<protein>
    <recommendedName>
        <fullName evidence="12">Aquaporin-like protein</fullName>
    </recommendedName>
</protein>
<keyword evidence="5" id="KW-0677">Repeat</keyword>
<dbReference type="EMBL" id="LUGG01000025">
    <property type="protein sequence ID" value="OBZ67055.1"/>
    <property type="molecule type" value="Genomic_DNA"/>
</dbReference>
<gene>
    <name evidence="10" type="ORF">A0H81_13012</name>
</gene>
<keyword evidence="6 9" id="KW-1133">Transmembrane helix</keyword>
<evidence type="ECO:0000256" key="3">
    <source>
        <dbReference type="ARBA" id="ARBA00022448"/>
    </source>
</evidence>
<dbReference type="AlphaFoldDB" id="A0A1C7LQG0"/>
<dbReference type="STRING" id="5627.A0A1C7LQG0"/>
<dbReference type="GO" id="GO:0015254">
    <property type="term" value="F:glycerol channel activity"/>
    <property type="evidence" value="ECO:0007669"/>
    <property type="project" value="TreeGrafter"/>
</dbReference>
<dbReference type="OrthoDB" id="3222at2759"/>
<dbReference type="GO" id="GO:0015250">
    <property type="term" value="F:water channel activity"/>
    <property type="evidence" value="ECO:0007669"/>
    <property type="project" value="TreeGrafter"/>
</dbReference>
<dbReference type="SUPFAM" id="SSF81338">
    <property type="entry name" value="Aquaporin-like"/>
    <property type="match status" value="1"/>
</dbReference>
<feature type="transmembrane region" description="Helical" evidence="9">
    <location>
        <begin position="102"/>
        <end position="124"/>
    </location>
</feature>
<evidence type="ECO:0000313" key="11">
    <source>
        <dbReference type="Proteomes" id="UP000092993"/>
    </source>
</evidence>
<reference evidence="10 11" key="1">
    <citation type="submission" date="2016-03" db="EMBL/GenBank/DDBJ databases">
        <title>Whole genome sequencing of Grifola frondosa 9006-11.</title>
        <authorList>
            <person name="Min B."/>
            <person name="Park H."/>
            <person name="Kim J.-G."/>
            <person name="Cho H."/>
            <person name="Oh Y.-L."/>
            <person name="Kong W.-S."/>
            <person name="Choi I.-G."/>
        </authorList>
    </citation>
    <scope>NUCLEOTIDE SEQUENCE [LARGE SCALE GENOMIC DNA]</scope>
    <source>
        <strain evidence="10 11">9006-11</strain>
    </source>
</reference>
<dbReference type="Pfam" id="PF00230">
    <property type="entry name" value="MIP"/>
    <property type="match status" value="1"/>
</dbReference>
<dbReference type="InterPro" id="IPR050363">
    <property type="entry name" value="MIP/Aquaporin"/>
</dbReference>
<feature type="transmembrane region" description="Helical" evidence="9">
    <location>
        <begin position="20"/>
        <end position="41"/>
    </location>
</feature>
<evidence type="ECO:0008006" key="12">
    <source>
        <dbReference type="Google" id="ProtNLM"/>
    </source>
</evidence>
<proteinExistence type="inferred from homology"/>
<organism evidence="10 11">
    <name type="scientific">Grifola frondosa</name>
    <name type="common">Maitake</name>
    <name type="synonym">Polyporus frondosus</name>
    <dbReference type="NCBI Taxonomy" id="5627"/>
    <lineage>
        <taxon>Eukaryota</taxon>
        <taxon>Fungi</taxon>
        <taxon>Dikarya</taxon>
        <taxon>Basidiomycota</taxon>
        <taxon>Agaricomycotina</taxon>
        <taxon>Agaricomycetes</taxon>
        <taxon>Polyporales</taxon>
        <taxon>Grifolaceae</taxon>
        <taxon>Grifola</taxon>
    </lineage>
</organism>
<keyword evidence="11" id="KW-1185">Reference proteome</keyword>
<evidence type="ECO:0000256" key="4">
    <source>
        <dbReference type="ARBA" id="ARBA00022692"/>
    </source>
</evidence>
<feature type="transmembrane region" description="Helical" evidence="9">
    <location>
        <begin position="53"/>
        <end position="71"/>
    </location>
</feature>
<evidence type="ECO:0000256" key="5">
    <source>
        <dbReference type="ARBA" id="ARBA00022737"/>
    </source>
</evidence>
<dbReference type="PANTHER" id="PTHR43829">
    <property type="entry name" value="AQUAPORIN OR AQUAGLYCEROPORIN RELATED"/>
    <property type="match status" value="1"/>
</dbReference>
<dbReference type="PANTHER" id="PTHR43829:SF14">
    <property type="entry name" value="AQUAPORIN 3"/>
    <property type="match status" value="1"/>
</dbReference>
<evidence type="ECO:0000256" key="2">
    <source>
        <dbReference type="ARBA" id="ARBA00006175"/>
    </source>
</evidence>
<evidence type="ECO:0000256" key="1">
    <source>
        <dbReference type="ARBA" id="ARBA00004141"/>
    </source>
</evidence>
<comment type="similarity">
    <text evidence="2">Belongs to the MIP/aquaporin (TC 1.A.8) family.</text>
</comment>
<keyword evidence="3" id="KW-0813">Transport</keyword>
<evidence type="ECO:0000313" key="10">
    <source>
        <dbReference type="EMBL" id="OBZ67055.1"/>
    </source>
</evidence>
<sequence>MFTSSGPAGIFALYANPGAHLGFVFVNEFVCDFILALLVVGAIEPSNHFSPPVAMPWIIGLAYATMLWSFSPTSLSSNTARDLGGRFAALTLWGKPAFGGSYAAIAALVNIPATFCAVVFYELIFYDSARVVSREYMEFGYALKAERDRKNGVEPVSMNETSSSDDKISGKV</sequence>
<feature type="region of interest" description="Disordered" evidence="8">
    <location>
        <begin position="152"/>
        <end position="172"/>
    </location>
</feature>